<feature type="non-terminal residue" evidence="2">
    <location>
        <position position="559"/>
    </location>
</feature>
<feature type="non-terminal residue" evidence="2">
    <location>
        <position position="1"/>
    </location>
</feature>
<evidence type="ECO:0000313" key="2">
    <source>
        <dbReference type="EMBL" id="SVA27745.1"/>
    </source>
</evidence>
<sequence length="559" mass="61156">VWCLVFWAPLLYAPSVVEAGDLAELLGQTVARVQVLHAGVATDDQGILDLIETRTGQPLSLREVRESVTHLFTRGAYADVQVTALKTDGGIFLRYDLVPLGATGGVEIRGEFGLQRDELLGPLRRRFGRVVRPDQVPSAVTLLEEVYLAAGRFSARITPDTDGGRLVFDIDQGPVARIGHVDVRGVEEGDPERVLERLGVAEGAVYDPRQLEARLAEYEAEIRERRYYEARFRHNVSPSPDGRTVDLVLDIQTGSPVEIQVDGDLTNAPLDELVPVAREGSIDEDLLEDSSLRVEMYLRGLGYRDARVTHRRIVQAGLLSVVFAVDRGSEYRVGNVTITGQETVSVDDLAVRFGVFSGAPLVATDVDAGVLAIRSWYAERGHRDVQVVPRLAERYDEADDAGLGVVSVDVTVEIAEGSETTIGSVGFSGNGAFTASALAALVDAQIGVPYFAPRLAADRERLRAHYLNEGYETVQVDVVERFEDNGTTVNVMFQLIEGMQVVVDHVLVVGTNQVSPSTVRSEMTLHPGDPLGLDEVAETRRRLTALGLFRRIDIRELSH</sequence>
<protein>
    <recommendedName>
        <fullName evidence="1">POTRA domain-containing protein</fullName>
    </recommendedName>
</protein>
<gene>
    <name evidence="2" type="ORF">METZ01_LOCUS80599</name>
</gene>
<dbReference type="Gene3D" id="3.10.20.310">
    <property type="entry name" value="membrane protein fhac"/>
    <property type="match status" value="5"/>
</dbReference>
<dbReference type="AlphaFoldDB" id="A0A381UHV2"/>
<feature type="domain" description="POTRA" evidence="1">
    <location>
        <begin position="177"/>
        <end position="254"/>
    </location>
</feature>
<dbReference type="EMBL" id="UINC01006475">
    <property type="protein sequence ID" value="SVA27745.1"/>
    <property type="molecule type" value="Genomic_DNA"/>
</dbReference>
<organism evidence="2">
    <name type="scientific">marine metagenome</name>
    <dbReference type="NCBI Taxonomy" id="408172"/>
    <lineage>
        <taxon>unclassified sequences</taxon>
        <taxon>metagenomes</taxon>
        <taxon>ecological metagenomes</taxon>
    </lineage>
</organism>
<dbReference type="Pfam" id="PF07244">
    <property type="entry name" value="POTRA"/>
    <property type="match status" value="3"/>
</dbReference>
<feature type="domain" description="POTRA" evidence="1">
    <location>
        <begin position="331"/>
        <end position="417"/>
    </location>
</feature>
<reference evidence="2" key="1">
    <citation type="submission" date="2018-05" db="EMBL/GenBank/DDBJ databases">
        <authorList>
            <person name="Lanie J.A."/>
            <person name="Ng W.-L."/>
            <person name="Kazmierczak K.M."/>
            <person name="Andrzejewski T.M."/>
            <person name="Davidsen T.M."/>
            <person name="Wayne K.J."/>
            <person name="Tettelin H."/>
            <person name="Glass J.I."/>
            <person name="Rusch D."/>
            <person name="Podicherti R."/>
            <person name="Tsui H.-C.T."/>
            <person name="Winkler M.E."/>
        </authorList>
    </citation>
    <scope>NUCLEOTIDE SEQUENCE</scope>
</reference>
<feature type="domain" description="POTRA" evidence="1">
    <location>
        <begin position="421"/>
        <end position="498"/>
    </location>
</feature>
<name>A0A381UHV2_9ZZZZ</name>
<dbReference type="InterPro" id="IPR010827">
    <property type="entry name" value="BamA/TamA_POTRA"/>
</dbReference>
<proteinExistence type="predicted"/>
<evidence type="ECO:0000259" key="1">
    <source>
        <dbReference type="Pfam" id="PF07244"/>
    </source>
</evidence>
<dbReference type="GO" id="GO:0019867">
    <property type="term" value="C:outer membrane"/>
    <property type="evidence" value="ECO:0007669"/>
    <property type="project" value="InterPro"/>
</dbReference>
<accession>A0A381UHV2</accession>